<gene>
    <name evidence="1" type="ORF">FIBSPDRAFT_925715</name>
</gene>
<sequence length="212" mass="23701">MMSRSQTGLQSTLTRKAGVTLSFTEVPPSVVYDHISLPTASLCAVKFRFSGSAEYDTGLHFHAEKGEALRVETGAILVQIGQDTLRVTPETGEVTIPRWVVHRWWLPADENGETIVWERTLPGSREKEAFFRTLISYIGDLPPNTPPTFFQLYTIFARWDNFPVLGTWCARGPGARLVVIWTHILGAIGRALGYQPGYVEYLPEEIHSLLGL</sequence>
<dbReference type="SUPFAM" id="SSF51182">
    <property type="entry name" value="RmlC-like cupins"/>
    <property type="match status" value="1"/>
</dbReference>
<name>A0A166U946_9AGAM</name>
<dbReference type="InterPro" id="IPR014710">
    <property type="entry name" value="RmlC-like_jellyroll"/>
</dbReference>
<organism evidence="1 2">
    <name type="scientific">Athelia psychrophila</name>
    <dbReference type="NCBI Taxonomy" id="1759441"/>
    <lineage>
        <taxon>Eukaryota</taxon>
        <taxon>Fungi</taxon>
        <taxon>Dikarya</taxon>
        <taxon>Basidiomycota</taxon>
        <taxon>Agaricomycotina</taxon>
        <taxon>Agaricomycetes</taxon>
        <taxon>Agaricomycetidae</taxon>
        <taxon>Atheliales</taxon>
        <taxon>Atheliaceae</taxon>
        <taxon>Athelia</taxon>
    </lineage>
</organism>
<evidence type="ECO:0000313" key="1">
    <source>
        <dbReference type="EMBL" id="KZP31453.1"/>
    </source>
</evidence>
<dbReference type="Gene3D" id="2.60.120.10">
    <property type="entry name" value="Jelly Rolls"/>
    <property type="match status" value="1"/>
</dbReference>
<dbReference type="OrthoDB" id="504210at2759"/>
<proteinExistence type="predicted"/>
<reference evidence="1 2" key="1">
    <citation type="journal article" date="2016" name="Mol. Biol. Evol.">
        <title>Comparative Genomics of Early-Diverging Mushroom-Forming Fungi Provides Insights into the Origins of Lignocellulose Decay Capabilities.</title>
        <authorList>
            <person name="Nagy L.G."/>
            <person name="Riley R."/>
            <person name="Tritt A."/>
            <person name="Adam C."/>
            <person name="Daum C."/>
            <person name="Floudas D."/>
            <person name="Sun H."/>
            <person name="Yadav J.S."/>
            <person name="Pangilinan J."/>
            <person name="Larsson K.H."/>
            <person name="Matsuura K."/>
            <person name="Barry K."/>
            <person name="Labutti K."/>
            <person name="Kuo R."/>
            <person name="Ohm R.A."/>
            <person name="Bhattacharya S.S."/>
            <person name="Shirouzu T."/>
            <person name="Yoshinaga Y."/>
            <person name="Martin F.M."/>
            <person name="Grigoriev I.V."/>
            <person name="Hibbett D.S."/>
        </authorList>
    </citation>
    <scope>NUCLEOTIDE SEQUENCE [LARGE SCALE GENOMIC DNA]</scope>
    <source>
        <strain evidence="1 2">CBS 109695</strain>
    </source>
</reference>
<dbReference type="EMBL" id="KV417489">
    <property type="protein sequence ID" value="KZP31453.1"/>
    <property type="molecule type" value="Genomic_DNA"/>
</dbReference>
<evidence type="ECO:0008006" key="3">
    <source>
        <dbReference type="Google" id="ProtNLM"/>
    </source>
</evidence>
<protein>
    <recommendedName>
        <fullName evidence="3">Cupin 2 conserved barrel domain-containing protein</fullName>
    </recommendedName>
</protein>
<evidence type="ECO:0000313" key="2">
    <source>
        <dbReference type="Proteomes" id="UP000076532"/>
    </source>
</evidence>
<dbReference type="InterPro" id="IPR011051">
    <property type="entry name" value="RmlC_Cupin_sf"/>
</dbReference>
<accession>A0A166U946</accession>
<dbReference type="Proteomes" id="UP000076532">
    <property type="component" value="Unassembled WGS sequence"/>
</dbReference>
<dbReference type="AlphaFoldDB" id="A0A166U946"/>
<keyword evidence="2" id="KW-1185">Reference proteome</keyword>